<proteinExistence type="inferred from homology"/>
<dbReference type="SUPFAM" id="SSF53335">
    <property type="entry name" value="S-adenosyl-L-methionine-dependent methyltransferases"/>
    <property type="match status" value="1"/>
</dbReference>
<evidence type="ECO:0000259" key="6">
    <source>
        <dbReference type="Pfam" id="PF05175"/>
    </source>
</evidence>
<dbReference type="HAMAP" id="MF_02126">
    <property type="entry name" value="RF_methyltr_PrmC"/>
    <property type="match status" value="1"/>
</dbReference>
<feature type="binding site" evidence="5">
    <location>
        <position position="150"/>
    </location>
    <ligand>
        <name>S-adenosyl-L-methionine</name>
        <dbReference type="ChEBI" id="CHEBI:59789"/>
    </ligand>
</feature>
<keyword evidence="1 5" id="KW-0489">Methyltransferase</keyword>
<dbReference type="Pfam" id="PF17827">
    <property type="entry name" value="PrmC_N"/>
    <property type="match status" value="1"/>
</dbReference>
<dbReference type="SMR" id="A0A6P1ECS8"/>
<comment type="caution">
    <text evidence="5">Lacks conserved residue(s) required for the propagation of feature annotation.</text>
</comment>
<feature type="domain" description="Methyltransferase small" evidence="6">
    <location>
        <begin position="120"/>
        <end position="199"/>
    </location>
</feature>
<reference evidence="8 9" key="1">
    <citation type="submission" date="2019-12" db="EMBL/GenBank/DDBJ databases">
        <title>Lactobacillus hilgardii FLUB.</title>
        <authorList>
            <person name="Gustaw K."/>
        </authorList>
    </citation>
    <scope>NUCLEOTIDE SEQUENCE [LARGE SCALE GENOMIC DNA]</scope>
    <source>
        <strain evidence="8 9">FLUB</strain>
    </source>
</reference>
<dbReference type="InterPro" id="IPR004556">
    <property type="entry name" value="HemK-like"/>
</dbReference>
<evidence type="ECO:0000256" key="5">
    <source>
        <dbReference type="HAMAP-Rule" id="MF_02126"/>
    </source>
</evidence>
<protein>
    <recommendedName>
        <fullName evidence="5">Release factor glutamine methyltransferase</fullName>
        <shortName evidence="5">RF MTase</shortName>
        <ecNumber evidence="5">2.1.1.297</ecNumber>
    </recommendedName>
    <alternativeName>
        <fullName evidence="5">N5-glutamine methyltransferase PrmC</fullName>
    </alternativeName>
    <alternativeName>
        <fullName evidence="5">Protein-(glutamine-N5) MTase PrmC</fullName>
    </alternativeName>
    <alternativeName>
        <fullName evidence="5">Protein-glutamine N-methyltransferase PrmC</fullName>
    </alternativeName>
</protein>
<sequence>MNSPEKPTYFEARRWASFRIQNFSQIDMYDIDFLIQKRFGFSTTDMLIHYHDRMSSGQWLQFQNDVKRLISGEPVQYIVGQADFYGLTLNVDSNVLIPRVETEELVDWILDQTTVYTNRPLKVLDIGTGSGAIAIALKANRPEWQVNASDISDSALKVAQQNAQLHHVAINFILSDIFAHINEAFDLIVSNPPYISASEVGDMDSSVKNNEPKIALFAADDGLAIYKSLAKGVDAHLNAGGQLFVEIGFHQEASVRKIFQEALPNAIVTAKHDVSGHQRMVQLRKNGE</sequence>
<name>A0A6P1ECS8_LENHI</name>
<evidence type="ECO:0000313" key="9">
    <source>
        <dbReference type="Proteomes" id="UP000465035"/>
    </source>
</evidence>
<evidence type="ECO:0000256" key="2">
    <source>
        <dbReference type="ARBA" id="ARBA00022679"/>
    </source>
</evidence>
<dbReference type="InterPro" id="IPR050320">
    <property type="entry name" value="N5-glutamine_MTase"/>
</dbReference>
<dbReference type="RefSeq" id="WP_003553562.1">
    <property type="nucleotide sequence ID" value="NZ_CABKOL010000102.1"/>
</dbReference>
<dbReference type="GO" id="GO:0032259">
    <property type="term" value="P:methylation"/>
    <property type="evidence" value="ECO:0007669"/>
    <property type="project" value="UniProtKB-KW"/>
</dbReference>
<keyword evidence="2 5" id="KW-0808">Transferase</keyword>
<dbReference type="InterPro" id="IPR029063">
    <property type="entry name" value="SAM-dependent_MTases_sf"/>
</dbReference>
<dbReference type="PANTHER" id="PTHR18895">
    <property type="entry name" value="HEMK METHYLTRANSFERASE"/>
    <property type="match status" value="1"/>
</dbReference>
<feature type="domain" description="Release factor glutamine methyltransferase N-terminal" evidence="7">
    <location>
        <begin position="11"/>
        <end position="80"/>
    </location>
</feature>
<evidence type="ECO:0000256" key="4">
    <source>
        <dbReference type="ARBA" id="ARBA00048391"/>
    </source>
</evidence>
<comment type="catalytic activity">
    <reaction evidence="4 5">
        <text>L-glutaminyl-[peptide chain release factor] + S-adenosyl-L-methionine = N(5)-methyl-L-glutaminyl-[peptide chain release factor] + S-adenosyl-L-homocysteine + H(+)</text>
        <dbReference type="Rhea" id="RHEA:42896"/>
        <dbReference type="Rhea" id="RHEA-COMP:10271"/>
        <dbReference type="Rhea" id="RHEA-COMP:10272"/>
        <dbReference type="ChEBI" id="CHEBI:15378"/>
        <dbReference type="ChEBI" id="CHEBI:30011"/>
        <dbReference type="ChEBI" id="CHEBI:57856"/>
        <dbReference type="ChEBI" id="CHEBI:59789"/>
        <dbReference type="ChEBI" id="CHEBI:61891"/>
        <dbReference type="EC" id="2.1.1.297"/>
    </reaction>
</comment>
<dbReference type="NCBIfam" id="TIGR00536">
    <property type="entry name" value="hemK_fam"/>
    <property type="match status" value="1"/>
</dbReference>
<dbReference type="InterPro" id="IPR007848">
    <property type="entry name" value="Small_mtfrase_dom"/>
</dbReference>
<dbReference type="Proteomes" id="UP000465035">
    <property type="component" value="Chromosome"/>
</dbReference>
<feature type="binding site" evidence="5">
    <location>
        <begin position="127"/>
        <end position="131"/>
    </location>
    <ligand>
        <name>S-adenosyl-L-methionine</name>
        <dbReference type="ChEBI" id="CHEBI:59789"/>
    </ligand>
</feature>
<dbReference type="GO" id="GO:0102559">
    <property type="term" value="F:peptide chain release factor N(5)-glutamine methyltransferase activity"/>
    <property type="evidence" value="ECO:0007669"/>
    <property type="project" value="UniProtKB-EC"/>
</dbReference>
<evidence type="ECO:0000256" key="1">
    <source>
        <dbReference type="ARBA" id="ARBA00022603"/>
    </source>
</evidence>
<organism evidence="8 9">
    <name type="scientific">Lentilactobacillus hilgardii</name>
    <name type="common">Lactobacillus hilgardii</name>
    <dbReference type="NCBI Taxonomy" id="1588"/>
    <lineage>
        <taxon>Bacteria</taxon>
        <taxon>Bacillati</taxon>
        <taxon>Bacillota</taxon>
        <taxon>Bacilli</taxon>
        <taxon>Lactobacillales</taxon>
        <taxon>Lactobacillaceae</taxon>
        <taxon>Lentilactobacillus</taxon>
    </lineage>
</organism>
<dbReference type="EC" id="2.1.1.297" evidence="5"/>
<dbReference type="InterPro" id="IPR040758">
    <property type="entry name" value="PrmC_N"/>
</dbReference>
<keyword evidence="3 5" id="KW-0949">S-adenosyl-L-methionine</keyword>
<dbReference type="GeneID" id="69058017"/>
<feature type="binding site" evidence="5">
    <location>
        <position position="191"/>
    </location>
    <ligand>
        <name>S-adenosyl-L-methionine</name>
        <dbReference type="ChEBI" id="CHEBI:59789"/>
    </ligand>
</feature>
<dbReference type="InterPro" id="IPR019874">
    <property type="entry name" value="RF_methyltr_PrmC"/>
</dbReference>
<evidence type="ECO:0000256" key="3">
    <source>
        <dbReference type="ARBA" id="ARBA00022691"/>
    </source>
</evidence>
<dbReference type="Gene3D" id="1.10.8.10">
    <property type="entry name" value="DNA helicase RuvA subunit, C-terminal domain"/>
    <property type="match status" value="1"/>
</dbReference>
<dbReference type="Pfam" id="PF05175">
    <property type="entry name" value="MTS"/>
    <property type="match status" value="1"/>
</dbReference>
<accession>A0A6P1ECS8</accession>
<dbReference type="PROSITE" id="PS00092">
    <property type="entry name" value="N6_MTASE"/>
    <property type="match status" value="1"/>
</dbReference>
<dbReference type="CDD" id="cd02440">
    <property type="entry name" value="AdoMet_MTases"/>
    <property type="match status" value="1"/>
</dbReference>
<feature type="binding site" evidence="5">
    <location>
        <begin position="191"/>
        <end position="194"/>
    </location>
    <ligand>
        <name>substrate</name>
    </ligand>
</feature>
<dbReference type="NCBIfam" id="TIGR03534">
    <property type="entry name" value="RF_mod_PrmC"/>
    <property type="match status" value="1"/>
</dbReference>
<comment type="function">
    <text evidence="5">Methylates the class 1 translation termination release factors RF1/PrfA and RF2/PrfB on the glutamine residue of the universally conserved GGQ motif.</text>
</comment>
<dbReference type="AlphaFoldDB" id="A0A6P1ECS8"/>
<dbReference type="Gene3D" id="3.40.50.150">
    <property type="entry name" value="Vaccinia Virus protein VP39"/>
    <property type="match status" value="1"/>
</dbReference>
<comment type="similarity">
    <text evidence="5">Belongs to the protein N5-glutamine methyltransferase family. PrmC subfamily.</text>
</comment>
<evidence type="ECO:0000313" key="8">
    <source>
        <dbReference type="EMBL" id="QHB51864.1"/>
    </source>
</evidence>
<evidence type="ECO:0000259" key="7">
    <source>
        <dbReference type="Pfam" id="PF17827"/>
    </source>
</evidence>
<gene>
    <name evidence="5 8" type="primary">prmC</name>
    <name evidence="8" type="ORF">GQR93_06565</name>
</gene>
<dbReference type="PANTHER" id="PTHR18895:SF74">
    <property type="entry name" value="MTRF1L RELEASE FACTOR GLUTAMINE METHYLTRANSFERASE"/>
    <property type="match status" value="1"/>
</dbReference>
<dbReference type="GO" id="GO:0003676">
    <property type="term" value="F:nucleic acid binding"/>
    <property type="evidence" value="ECO:0007669"/>
    <property type="project" value="InterPro"/>
</dbReference>
<dbReference type="EMBL" id="CP047121">
    <property type="protein sequence ID" value="QHB51864.1"/>
    <property type="molecule type" value="Genomic_DNA"/>
</dbReference>
<dbReference type="InterPro" id="IPR002052">
    <property type="entry name" value="DNA_methylase_N6_adenine_CS"/>
</dbReference>